<evidence type="ECO:0000256" key="1">
    <source>
        <dbReference type="SAM" id="Coils"/>
    </source>
</evidence>
<feature type="coiled-coil region" evidence="1">
    <location>
        <begin position="78"/>
        <end position="123"/>
    </location>
</feature>
<dbReference type="Pfam" id="PF13600">
    <property type="entry name" value="DUF4140"/>
    <property type="match status" value="1"/>
</dbReference>
<evidence type="ECO:0000313" key="5">
    <source>
        <dbReference type="EMBL" id="QIZ71302.1"/>
    </source>
</evidence>
<dbReference type="InterPro" id="IPR037291">
    <property type="entry name" value="DUF4139"/>
</dbReference>
<dbReference type="PANTHER" id="PTHR31005:SF8">
    <property type="entry name" value="DUF4139 DOMAIN-CONTAINING PROTEIN"/>
    <property type="match status" value="1"/>
</dbReference>
<dbReference type="Proteomes" id="UP000500857">
    <property type="component" value="Chromosome"/>
</dbReference>
<dbReference type="InterPro" id="IPR025554">
    <property type="entry name" value="DUF4140"/>
</dbReference>
<dbReference type="AlphaFoldDB" id="A0A6H1TXH4"/>
<proteinExistence type="predicted"/>
<reference evidence="5 6" key="1">
    <citation type="submission" date="2020-04" db="EMBL/GenBank/DDBJ databases">
        <authorList>
            <person name="Basu S."/>
            <person name="Maruthanayagam V."/>
            <person name="Chakraborty S."/>
            <person name="Pramanik A."/>
            <person name="Mukherjee J."/>
            <person name="Brink B."/>
        </authorList>
    </citation>
    <scope>NUCLEOTIDE SEQUENCE [LARGE SCALE GENOMIC DNA]</scope>
    <source>
        <strain evidence="5 6">AP17</strain>
    </source>
</reference>
<accession>A0A6H1TXH4</accession>
<feature type="region of interest" description="Disordered" evidence="2">
    <location>
        <begin position="317"/>
        <end position="350"/>
    </location>
</feature>
<protein>
    <submittedName>
        <fullName evidence="5">Mucoidy inhibitor MuiA family protein</fullName>
    </submittedName>
</protein>
<gene>
    <name evidence="5" type="ORF">HCG48_12500</name>
</gene>
<dbReference type="PANTHER" id="PTHR31005">
    <property type="entry name" value="DUF4139 DOMAIN-CONTAINING PROTEIN"/>
    <property type="match status" value="1"/>
</dbReference>
<dbReference type="EMBL" id="CP051167">
    <property type="protein sequence ID" value="QIZ71302.1"/>
    <property type="molecule type" value="Genomic_DNA"/>
</dbReference>
<feature type="domain" description="DUF4139" evidence="3">
    <location>
        <begin position="226"/>
        <end position="528"/>
    </location>
</feature>
<dbReference type="NCBIfam" id="TIGR02231">
    <property type="entry name" value="mucoidy inhibitor MuiA family protein"/>
    <property type="match status" value="1"/>
</dbReference>
<sequence>MSTMQSPNQIVGELTPEAPVTTVTVLEDRASIRRVTQLTLTPGLWRVRVENVAPVLADKSLRGEWLQGPENALGEARIDDVRVRRKMLIRDRDRLETEATEVVANLEAQLQSAIDRFEWLTEDRQHQELTYNRVQTMLEKAVREIPVDAVWGQLEPATWRSQFQTLFKNMRDLRSEILKSFEGQVELKEEIDRLCDRLAALSRPDLVYMATLEADLSISEAGDYQLALDYVVPNALWRPYHQAHLLLGENPSVSMRTDACIWQRTGEDWTDVDLVFSTARSSLGTEPPLLEEDILTVRAKEEKIEIKTREQVVQKPGLGSGTASGTVTLPGVEDGGEVRTLRSPQKATVPSDGRPYRVSLFTFDTPGIVEYVAMPELACQVFLKTVQTNCSAFPLLAGPVDLVRSTEFVGKTAIGFIAPGERFELGWGPDANIRLQRKQRHNTHQEHLTKWNISLLKTELFISNIGAEARTIKITERVPVSELEEIKVEVMENGTTDNVKPDENGFCHWTFQLEPYSQGKVQLGIKISTAPEIKNLPFLS</sequence>
<keyword evidence="6" id="KW-1185">Reference proteome</keyword>
<evidence type="ECO:0000259" key="4">
    <source>
        <dbReference type="Pfam" id="PF13600"/>
    </source>
</evidence>
<feature type="domain" description="DUF4140" evidence="4">
    <location>
        <begin position="23"/>
        <end position="126"/>
    </location>
</feature>
<dbReference type="InterPro" id="IPR011935">
    <property type="entry name" value="CHP02231"/>
</dbReference>
<evidence type="ECO:0000313" key="6">
    <source>
        <dbReference type="Proteomes" id="UP000500857"/>
    </source>
</evidence>
<keyword evidence="1" id="KW-0175">Coiled coil</keyword>
<name>A0A6H1TXH4_9CYAN</name>
<evidence type="ECO:0000259" key="3">
    <source>
        <dbReference type="Pfam" id="PF13598"/>
    </source>
</evidence>
<organism evidence="5 6">
    <name type="scientific">Oxynema aestuarii AP17</name>
    <dbReference type="NCBI Taxonomy" id="2064643"/>
    <lineage>
        <taxon>Bacteria</taxon>
        <taxon>Bacillati</taxon>
        <taxon>Cyanobacteriota</taxon>
        <taxon>Cyanophyceae</taxon>
        <taxon>Oscillatoriophycideae</taxon>
        <taxon>Oscillatoriales</taxon>
        <taxon>Oscillatoriaceae</taxon>
        <taxon>Oxynema</taxon>
        <taxon>Oxynema aestuarii</taxon>
    </lineage>
</organism>
<evidence type="ECO:0000256" key="2">
    <source>
        <dbReference type="SAM" id="MobiDB-lite"/>
    </source>
</evidence>
<dbReference type="KEGG" id="oxy:HCG48_12500"/>
<dbReference type="Pfam" id="PF13598">
    <property type="entry name" value="DUF4139"/>
    <property type="match status" value="1"/>
</dbReference>